<dbReference type="PANTHER" id="PTHR10509">
    <property type="entry name" value="O-METHYLTRANSFERASE-RELATED"/>
    <property type="match status" value="1"/>
</dbReference>
<accession>A0A4P2QNR6</accession>
<dbReference type="PANTHER" id="PTHR10509:SF14">
    <property type="entry name" value="CAFFEOYL-COA O-METHYLTRANSFERASE 3-RELATED"/>
    <property type="match status" value="1"/>
</dbReference>
<dbReference type="PROSITE" id="PS51682">
    <property type="entry name" value="SAM_OMT_I"/>
    <property type="match status" value="1"/>
</dbReference>
<dbReference type="GO" id="GO:0008757">
    <property type="term" value="F:S-adenosylmethionine-dependent methyltransferase activity"/>
    <property type="evidence" value="ECO:0007669"/>
    <property type="project" value="TreeGrafter"/>
</dbReference>
<evidence type="ECO:0000256" key="3">
    <source>
        <dbReference type="ARBA" id="ARBA00022691"/>
    </source>
</evidence>
<reference evidence="4 5" key="1">
    <citation type="submission" date="2015-09" db="EMBL/GenBank/DDBJ databases">
        <title>Sorangium comparison.</title>
        <authorList>
            <person name="Zaburannyi N."/>
            <person name="Bunk B."/>
            <person name="Overmann J."/>
            <person name="Mueller R."/>
        </authorList>
    </citation>
    <scope>NUCLEOTIDE SEQUENCE [LARGE SCALE GENOMIC DNA]</scope>
    <source>
        <strain evidence="4 5">So ce836</strain>
    </source>
</reference>
<evidence type="ECO:0000313" key="5">
    <source>
        <dbReference type="Proteomes" id="UP000295497"/>
    </source>
</evidence>
<dbReference type="EMBL" id="CP012672">
    <property type="protein sequence ID" value="AUX31769.1"/>
    <property type="molecule type" value="Genomic_DNA"/>
</dbReference>
<protein>
    <submittedName>
        <fullName evidence="4">O-methyltransferase</fullName>
    </submittedName>
</protein>
<dbReference type="GO" id="GO:0032259">
    <property type="term" value="P:methylation"/>
    <property type="evidence" value="ECO:0007669"/>
    <property type="project" value="UniProtKB-KW"/>
</dbReference>
<dbReference type="SUPFAM" id="SSF53335">
    <property type="entry name" value="S-adenosyl-L-methionine-dependent methyltransferases"/>
    <property type="match status" value="1"/>
</dbReference>
<evidence type="ECO:0000256" key="2">
    <source>
        <dbReference type="ARBA" id="ARBA00022679"/>
    </source>
</evidence>
<keyword evidence="3" id="KW-0949">S-adenosyl-L-methionine</keyword>
<dbReference type="CDD" id="cd02440">
    <property type="entry name" value="AdoMet_MTases"/>
    <property type="match status" value="1"/>
</dbReference>
<dbReference type="Proteomes" id="UP000295497">
    <property type="component" value="Chromosome"/>
</dbReference>
<name>A0A4P2QNR6_SORCE</name>
<dbReference type="InterPro" id="IPR002935">
    <property type="entry name" value="SAM_O-MeTrfase"/>
</dbReference>
<organism evidence="4 5">
    <name type="scientific">Sorangium cellulosum</name>
    <name type="common">Polyangium cellulosum</name>
    <dbReference type="NCBI Taxonomy" id="56"/>
    <lineage>
        <taxon>Bacteria</taxon>
        <taxon>Pseudomonadati</taxon>
        <taxon>Myxococcota</taxon>
        <taxon>Polyangia</taxon>
        <taxon>Polyangiales</taxon>
        <taxon>Polyangiaceae</taxon>
        <taxon>Sorangium</taxon>
    </lineage>
</organism>
<dbReference type="InterPro" id="IPR029063">
    <property type="entry name" value="SAM-dependent_MTases_sf"/>
</dbReference>
<keyword evidence="2 4" id="KW-0808">Transferase</keyword>
<evidence type="ECO:0000313" key="4">
    <source>
        <dbReference type="EMBL" id="AUX31769.1"/>
    </source>
</evidence>
<proteinExistence type="predicted"/>
<gene>
    <name evidence="4" type="ORF">SOCE836_039010</name>
</gene>
<dbReference type="AlphaFoldDB" id="A0A4P2QNR6"/>
<dbReference type="Pfam" id="PF01596">
    <property type="entry name" value="Methyltransf_3"/>
    <property type="match status" value="1"/>
</dbReference>
<keyword evidence="1 4" id="KW-0489">Methyltransferase</keyword>
<sequence length="224" mass="23723">MAQEQWSAVDRYITDLLVPPDAALDAALEASAAAGLPPINVAPNQGKLLHLLARIHGARAILEIGTLGGYSTIWLARALPAGGRLITLESEPKHAEVARANLDRAGLADRVELRLGRALDTLPKLAAEGRGPFDLIFIDADKPSNPDYFAWALKLSRRGSVIVVDNVVRSGAVVDPESADPNVQGVRRLYELLAAERRVSATAIQTVGAKGHDGLAIALVTADP</sequence>
<dbReference type="InterPro" id="IPR050362">
    <property type="entry name" value="Cation-dep_OMT"/>
</dbReference>
<dbReference type="RefSeq" id="WP_129575500.1">
    <property type="nucleotide sequence ID" value="NZ_CP012672.1"/>
</dbReference>
<evidence type="ECO:0000256" key="1">
    <source>
        <dbReference type="ARBA" id="ARBA00022603"/>
    </source>
</evidence>
<dbReference type="GO" id="GO:0008171">
    <property type="term" value="F:O-methyltransferase activity"/>
    <property type="evidence" value="ECO:0007669"/>
    <property type="project" value="InterPro"/>
</dbReference>
<dbReference type="Gene3D" id="3.40.50.150">
    <property type="entry name" value="Vaccinia Virus protein VP39"/>
    <property type="match status" value="1"/>
</dbReference>